<dbReference type="GO" id="GO:0009337">
    <property type="term" value="C:sulfite reductase complex (NADPH)"/>
    <property type="evidence" value="ECO:0007669"/>
    <property type="project" value="TreeGrafter"/>
</dbReference>
<dbReference type="EMBL" id="FOJO01000002">
    <property type="protein sequence ID" value="SFA42069.1"/>
    <property type="molecule type" value="Genomic_DNA"/>
</dbReference>
<feature type="domain" description="Nitrite/sulphite reductase 4Fe-4S" evidence="8">
    <location>
        <begin position="123"/>
        <end position="274"/>
    </location>
</feature>
<gene>
    <name evidence="10" type="ORF">IT41_00595</name>
    <name evidence="11" type="ORF">SAMN04487972_102239</name>
</gene>
<dbReference type="STRING" id="376733.SAMN04487972_102239"/>
<evidence type="ECO:0000256" key="5">
    <source>
        <dbReference type="ARBA" id="ARBA00023002"/>
    </source>
</evidence>
<evidence type="ECO:0000259" key="8">
    <source>
        <dbReference type="Pfam" id="PF01077"/>
    </source>
</evidence>
<dbReference type="Gene3D" id="3.30.413.10">
    <property type="entry name" value="Sulfite Reductase Hemoprotein, domain 1"/>
    <property type="match status" value="2"/>
</dbReference>
<dbReference type="Proteomes" id="UP000182312">
    <property type="component" value="Unassembled WGS sequence"/>
</dbReference>
<dbReference type="EMBL" id="JRKN01000001">
    <property type="protein sequence ID" value="KGJ06708.1"/>
    <property type="molecule type" value="Genomic_DNA"/>
</dbReference>
<dbReference type="Proteomes" id="UP000029846">
    <property type="component" value="Unassembled WGS sequence"/>
</dbReference>
<keyword evidence="7" id="KW-0411">Iron-sulfur</keyword>
<feature type="domain" description="Nitrite/sulphite reductase 4Fe-4S" evidence="8">
    <location>
        <begin position="412"/>
        <end position="549"/>
    </location>
</feature>
<dbReference type="InterPro" id="IPR036136">
    <property type="entry name" value="Nit/Sulf_reduc_fer-like_dom_sf"/>
</dbReference>
<keyword evidence="5" id="KW-0560">Oxidoreductase</keyword>
<dbReference type="SUPFAM" id="SSF55124">
    <property type="entry name" value="Nitrite/Sulfite reductase N-terminal domain-like"/>
    <property type="match status" value="2"/>
</dbReference>
<dbReference type="PANTHER" id="PTHR11493:SF47">
    <property type="entry name" value="SULFITE REDUCTASE [NADPH] SUBUNIT BETA"/>
    <property type="match status" value="1"/>
</dbReference>
<accession>A0A099F8Z7</accession>
<feature type="domain" description="Nitrite/Sulfite reductase ferredoxin-like" evidence="9">
    <location>
        <begin position="56"/>
        <end position="114"/>
    </location>
</feature>
<evidence type="ECO:0000256" key="1">
    <source>
        <dbReference type="ARBA" id="ARBA00001929"/>
    </source>
</evidence>
<dbReference type="OrthoDB" id="9803707at2"/>
<evidence type="ECO:0000259" key="9">
    <source>
        <dbReference type="Pfam" id="PF03460"/>
    </source>
</evidence>
<proteinExistence type="predicted"/>
<evidence type="ECO:0000313" key="10">
    <source>
        <dbReference type="EMBL" id="KGJ06708.1"/>
    </source>
</evidence>
<keyword evidence="4" id="KW-0479">Metal-binding</keyword>
<evidence type="ECO:0000256" key="3">
    <source>
        <dbReference type="ARBA" id="ARBA00022485"/>
    </source>
</evidence>
<organism evidence="10 12">
    <name type="scientific">Paracoccus halophilus</name>
    <dbReference type="NCBI Taxonomy" id="376733"/>
    <lineage>
        <taxon>Bacteria</taxon>
        <taxon>Pseudomonadati</taxon>
        <taxon>Pseudomonadota</taxon>
        <taxon>Alphaproteobacteria</taxon>
        <taxon>Rhodobacterales</taxon>
        <taxon>Paracoccaceae</taxon>
        <taxon>Paracoccus</taxon>
    </lineage>
</organism>
<dbReference type="InterPro" id="IPR045169">
    <property type="entry name" value="NO2/SO3_Rdtase_4Fe4S_prot"/>
</dbReference>
<dbReference type="SUPFAM" id="SSF56014">
    <property type="entry name" value="Nitrite and sulphite reductase 4Fe-4S domain-like"/>
    <property type="match status" value="2"/>
</dbReference>
<keyword evidence="12" id="KW-1185">Reference proteome</keyword>
<keyword evidence="3" id="KW-0004">4Fe-4S</keyword>
<dbReference type="Gene3D" id="3.90.480.10">
    <property type="entry name" value="Sulfite Reductase Hemoprotein,Domain 2"/>
    <property type="match status" value="1"/>
</dbReference>
<protein>
    <submittedName>
        <fullName evidence="10 11">Sulfite reductase</fullName>
    </submittedName>
</protein>
<evidence type="ECO:0000313" key="13">
    <source>
        <dbReference type="Proteomes" id="UP000182312"/>
    </source>
</evidence>
<evidence type="ECO:0000256" key="6">
    <source>
        <dbReference type="ARBA" id="ARBA00023004"/>
    </source>
</evidence>
<reference evidence="11 13" key="3">
    <citation type="submission" date="2016-10" db="EMBL/GenBank/DDBJ databases">
        <authorList>
            <person name="de Groot N.N."/>
        </authorList>
    </citation>
    <scope>NUCLEOTIDE SEQUENCE [LARGE SCALE GENOMIC DNA]</scope>
    <source>
        <strain evidence="11 13">CGMCC 1.6117</strain>
    </source>
</reference>
<dbReference type="InterPro" id="IPR005117">
    <property type="entry name" value="NiRdtase/SiRdtase_haem-b_fer"/>
</dbReference>
<dbReference type="GO" id="GO:0050311">
    <property type="term" value="F:sulfite reductase (ferredoxin) activity"/>
    <property type="evidence" value="ECO:0007669"/>
    <property type="project" value="TreeGrafter"/>
</dbReference>
<dbReference type="Pfam" id="PF01077">
    <property type="entry name" value="NIR_SIR"/>
    <property type="match status" value="2"/>
</dbReference>
<dbReference type="GO" id="GO:0016002">
    <property type="term" value="F:sulfite reductase activity"/>
    <property type="evidence" value="ECO:0007669"/>
    <property type="project" value="TreeGrafter"/>
</dbReference>
<name>A0A099F8Z7_9RHOB</name>
<dbReference type="Gene3D" id="3.90.480.20">
    <property type="match status" value="1"/>
</dbReference>
<evidence type="ECO:0000313" key="12">
    <source>
        <dbReference type="Proteomes" id="UP000029846"/>
    </source>
</evidence>
<reference evidence="10 12" key="1">
    <citation type="submission" date="2014-09" db="EMBL/GenBank/DDBJ databases">
        <authorList>
            <person name="McGinnis J.M."/>
            <person name="Wolfgang W.J."/>
        </authorList>
    </citation>
    <scope>NUCLEOTIDE SEQUENCE [LARGE SCALE GENOMIC DNA]</scope>
    <source>
        <strain evidence="10 12">JCM 14014</strain>
    </source>
</reference>
<evidence type="ECO:0000256" key="2">
    <source>
        <dbReference type="ARBA" id="ARBA00001966"/>
    </source>
</evidence>
<evidence type="ECO:0000256" key="4">
    <source>
        <dbReference type="ARBA" id="ARBA00022723"/>
    </source>
</evidence>
<reference evidence="10 12" key="2">
    <citation type="submission" date="2014-10" db="EMBL/GenBank/DDBJ databases">
        <title>Paracoccus sanguinis sp. nov., isolated from clinical specimens of New York State patients.</title>
        <authorList>
            <person name="Mingle L.A."/>
            <person name="Cole J.A."/>
            <person name="Lapierre P."/>
            <person name="Musser K.A."/>
        </authorList>
    </citation>
    <scope>NUCLEOTIDE SEQUENCE [LARGE SCALE GENOMIC DNA]</scope>
    <source>
        <strain evidence="10 12">JCM 14014</strain>
    </source>
</reference>
<dbReference type="GO" id="GO:0046872">
    <property type="term" value="F:metal ion binding"/>
    <property type="evidence" value="ECO:0007669"/>
    <property type="project" value="UniProtKB-KW"/>
</dbReference>
<dbReference type="GO" id="GO:0051539">
    <property type="term" value="F:4 iron, 4 sulfur cluster binding"/>
    <property type="evidence" value="ECO:0007669"/>
    <property type="project" value="UniProtKB-KW"/>
</dbReference>
<comment type="cofactor">
    <cofactor evidence="2">
        <name>[4Fe-4S] cluster</name>
        <dbReference type="ChEBI" id="CHEBI:49883"/>
    </cofactor>
</comment>
<comment type="cofactor">
    <cofactor evidence="1">
        <name>siroheme</name>
        <dbReference type="ChEBI" id="CHEBI:60052"/>
    </cofactor>
</comment>
<keyword evidence="6" id="KW-0408">Iron</keyword>
<evidence type="ECO:0000256" key="7">
    <source>
        <dbReference type="ARBA" id="ARBA00023014"/>
    </source>
</evidence>
<dbReference type="GO" id="GO:0020037">
    <property type="term" value="F:heme binding"/>
    <property type="evidence" value="ECO:0007669"/>
    <property type="project" value="InterPro"/>
</dbReference>
<dbReference type="PANTHER" id="PTHR11493">
    <property type="entry name" value="SULFITE REDUCTASE [NADPH] SUBUNIT BETA-RELATED"/>
    <property type="match status" value="1"/>
</dbReference>
<evidence type="ECO:0000313" key="11">
    <source>
        <dbReference type="EMBL" id="SFA42069.1"/>
    </source>
</evidence>
<dbReference type="GO" id="GO:0000103">
    <property type="term" value="P:sulfate assimilation"/>
    <property type="evidence" value="ECO:0007669"/>
    <property type="project" value="TreeGrafter"/>
</dbReference>
<feature type="domain" description="Nitrite/Sulfite reductase ferredoxin-like" evidence="9">
    <location>
        <begin position="339"/>
        <end position="400"/>
    </location>
</feature>
<dbReference type="RefSeq" id="WP_036737869.1">
    <property type="nucleotide sequence ID" value="NZ_FOJO01000002.1"/>
</dbReference>
<dbReference type="Pfam" id="PF03460">
    <property type="entry name" value="NIR_SIR_ferr"/>
    <property type="match status" value="2"/>
</dbReference>
<dbReference type="AlphaFoldDB" id="A0A099F8Z7"/>
<dbReference type="InterPro" id="IPR006067">
    <property type="entry name" value="NO2/SO3_Rdtase_4Fe4S_dom"/>
</dbReference>
<dbReference type="InterPro" id="IPR045854">
    <property type="entry name" value="NO2/SO3_Rdtase_4Fe4S_sf"/>
</dbReference>
<dbReference type="eggNOG" id="COG0155">
    <property type="taxonomic scope" value="Bacteria"/>
</dbReference>
<sequence length="554" mass="61826">MFDARPQHNDQHREYLHHRVAQFRQQVQRRLDGSLTEEEFRPLRLKNGVYLQLHAYMLRVAIPYGTLNPDQMRMLAHVADTWDRGYGHFTTRTNIQYHWPKLVDIPDALEALASVGIHSIQTSGNTIRNINADAFAGAAADEIEDPRPWAELLRRWSTDHAEFQFLPRKFKISVSAGKQDRSAVSAYDIGLRIVEQDGERGFQVWIGGGLGRTPILGQVVREFLPQADLLPYIEAILSTYNLTGRRDNKWKARIKITVMERGLDAMRADIEEEFVRRRAEFSGFDQEILAGLRAEFAAPEFRDAPTEAYEAARAANPGFRSWTDTNLHEHRIPGYASATVTLKAPGVTPGDATSAQMRLIADLAERFGHGDIRINHDQNIVLPHLRKADLPEIYAALREAGLATANAGKISDIISCPGMDYCTLATARSIPIAKDIAAHFRARGLEDDIGEMKIRISGCINACGHHHLGHIGILGLDRAGVENYQITLGGDGYEIPTLGQRAGAGFPADEVVPAIDRVMDAYLELREGPDERFIDTYRRLGVAPFKAALYPANA</sequence>